<evidence type="ECO:0000313" key="2">
    <source>
        <dbReference type="EMBL" id="CDC75943.1"/>
    </source>
</evidence>
<sequence length="118" mass="12236">MESVPRTAVKSISRLSLPVSQSLAVRRAASITPPVAPKITAAPVSSPSGESNSSSGREVNLRPARSIILASSRVVIAMSTSGYPDALWSSLPISNFFAVQGMTDTETISFGSIPAFSA</sequence>
<dbReference type="Proteomes" id="UP000017938">
    <property type="component" value="Unassembled WGS sequence"/>
</dbReference>
<feature type="region of interest" description="Disordered" evidence="1">
    <location>
        <begin position="38"/>
        <end position="59"/>
    </location>
</feature>
<comment type="caution">
    <text evidence="2">The sequence shown here is derived from an EMBL/GenBank/DDBJ whole genome shotgun (WGS) entry which is preliminary data.</text>
</comment>
<dbReference type="AlphaFoldDB" id="R6TR83"/>
<reference evidence="2" key="1">
    <citation type="submission" date="2012-11" db="EMBL/GenBank/DDBJ databases">
        <title>Dependencies among metagenomic species, viruses, plasmids and units of genetic variation.</title>
        <authorList>
            <person name="Nielsen H.B."/>
            <person name="Almeida M."/>
            <person name="Juncker A.S."/>
            <person name="Rasmussen S."/>
            <person name="Li J."/>
            <person name="Sunagawa S."/>
            <person name="Plichta D."/>
            <person name="Gautier L."/>
            <person name="Le Chatelier E."/>
            <person name="Peletier E."/>
            <person name="Bonde I."/>
            <person name="Nielsen T."/>
            <person name="Manichanh C."/>
            <person name="Arumugam M."/>
            <person name="Batto J."/>
            <person name="Santos M.B.Q.D."/>
            <person name="Blom N."/>
            <person name="Borruel N."/>
            <person name="Burgdorf K.S."/>
            <person name="Boumezbeur F."/>
            <person name="Casellas F."/>
            <person name="Dore J."/>
            <person name="Guarner F."/>
            <person name="Hansen T."/>
            <person name="Hildebrand F."/>
            <person name="Kaas R.S."/>
            <person name="Kennedy S."/>
            <person name="Kristiansen K."/>
            <person name="Kultima J.R."/>
            <person name="Leonard P."/>
            <person name="Levenez F."/>
            <person name="Lund O."/>
            <person name="Moumen B."/>
            <person name="Le Paslier D."/>
            <person name="Pons N."/>
            <person name="Pedersen O."/>
            <person name="Prifti E."/>
            <person name="Qin J."/>
            <person name="Raes J."/>
            <person name="Tap J."/>
            <person name="Tims S."/>
            <person name="Ussery D.W."/>
            <person name="Yamada T."/>
            <person name="MetaHit consortium"/>
            <person name="Renault P."/>
            <person name="Sicheritz-Ponten T."/>
            <person name="Bork P."/>
            <person name="Wang J."/>
            <person name="Brunak S."/>
            <person name="Ehrlich S.D."/>
        </authorList>
    </citation>
    <scope>NUCLEOTIDE SEQUENCE [LARGE SCALE GENOMIC DNA]</scope>
</reference>
<evidence type="ECO:0000313" key="3">
    <source>
        <dbReference type="Proteomes" id="UP000017938"/>
    </source>
</evidence>
<proteinExistence type="predicted"/>
<accession>R6TR83</accession>
<organism evidence="2 3">
    <name type="scientific">Candidatus Colimorpha enterica</name>
    <dbReference type="NCBI Taxonomy" id="3083063"/>
    <lineage>
        <taxon>Bacteria</taxon>
        <taxon>Pseudomonadati</taxon>
        <taxon>Bacteroidota</taxon>
        <taxon>Bacteroidia</taxon>
        <taxon>Bacteroidales</taxon>
        <taxon>Candidatus Colimorpha</taxon>
    </lineage>
</organism>
<evidence type="ECO:0000256" key="1">
    <source>
        <dbReference type="SAM" id="MobiDB-lite"/>
    </source>
</evidence>
<dbReference type="EMBL" id="CBFW010000330">
    <property type="protein sequence ID" value="CDC75943.1"/>
    <property type="molecule type" value="Genomic_DNA"/>
</dbReference>
<protein>
    <submittedName>
        <fullName evidence="2">Uncharacterized protein</fullName>
    </submittedName>
</protein>
<name>R6TR83_9BACT</name>
<gene>
    <name evidence="2" type="ORF">BN580_02012</name>
</gene>
<feature type="compositionally biased region" description="Low complexity" evidence="1">
    <location>
        <begin position="43"/>
        <end position="58"/>
    </location>
</feature>